<proteinExistence type="predicted"/>
<sequence length="108" mass="12420">MVHRSNRPPAPAIIFVGLVNSLSALMVYNRVLAMVRSSKISCNRILQWVDRSCGYKLQQQNRQPKSPKQLVISDEGPSLVSKFSWRSKLRTQYLQSLVRVMRLQSPHL</sequence>
<evidence type="ECO:0000256" key="1">
    <source>
        <dbReference type="SAM" id="Phobius"/>
    </source>
</evidence>
<gene>
    <name evidence="2" type="ORF">BCR33DRAFT_181912</name>
</gene>
<protein>
    <submittedName>
        <fullName evidence="2">Uncharacterized protein</fullName>
    </submittedName>
</protein>
<dbReference type="EMBL" id="MCGO01000002">
    <property type="protein sequence ID" value="ORY52936.1"/>
    <property type="molecule type" value="Genomic_DNA"/>
</dbReference>
<evidence type="ECO:0000313" key="3">
    <source>
        <dbReference type="Proteomes" id="UP000193642"/>
    </source>
</evidence>
<reference evidence="2 3" key="1">
    <citation type="submission" date="2016-07" db="EMBL/GenBank/DDBJ databases">
        <title>Pervasive Adenine N6-methylation of Active Genes in Fungi.</title>
        <authorList>
            <consortium name="DOE Joint Genome Institute"/>
            <person name="Mondo S.J."/>
            <person name="Dannebaum R.O."/>
            <person name="Kuo R.C."/>
            <person name="Labutti K."/>
            <person name="Haridas S."/>
            <person name="Kuo A."/>
            <person name="Salamov A."/>
            <person name="Ahrendt S.R."/>
            <person name="Lipzen A."/>
            <person name="Sullivan W."/>
            <person name="Andreopoulos W.B."/>
            <person name="Clum A."/>
            <person name="Lindquist E."/>
            <person name="Daum C."/>
            <person name="Ramamoorthy G.K."/>
            <person name="Gryganskyi A."/>
            <person name="Culley D."/>
            <person name="Magnuson J.K."/>
            <person name="James T.Y."/>
            <person name="O'Malley M.A."/>
            <person name="Stajich J.E."/>
            <person name="Spatafora J.W."/>
            <person name="Visel A."/>
            <person name="Grigoriev I.V."/>
        </authorList>
    </citation>
    <scope>NUCLEOTIDE SEQUENCE [LARGE SCALE GENOMIC DNA]</scope>
    <source>
        <strain evidence="2 3">JEL800</strain>
    </source>
</reference>
<organism evidence="2 3">
    <name type="scientific">Rhizoclosmatium globosum</name>
    <dbReference type="NCBI Taxonomy" id="329046"/>
    <lineage>
        <taxon>Eukaryota</taxon>
        <taxon>Fungi</taxon>
        <taxon>Fungi incertae sedis</taxon>
        <taxon>Chytridiomycota</taxon>
        <taxon>Chytridiomycota incertae sedis</taxon>
        <taxon>Chytridiomycetes</taxon>
        <taxon>Chytridiales</taxon>
        <taxon>Chytriomycetaceae</taxon>
        <taxon>Rhizoclosmatium</taxon>
    </lineage>
</organism>
<name>A0A1Y2D1C5_9FUNG</name>
<accession>A0A1Y2D1C5</accession>
<dbReference type="Proteomes" id="UP000193642">
    <property type="component" value="Unassembled WGS sequence"/>
</dbReference>
<keyword evidence="1" id="KW-0812">Transmembrane</keyword>
<feature type="transmembrane region" description="Helical" evidence="1">
    <location>
        <begin position="12"/>
        <end position="31"/>
    </location>
</feature>
<comment type="caution">
    <text evidence="2">The sequence shown here is derived from an EMBL/GenBank/DDBJ whole genome shotgun (WGS) entry which is preliminary data.</text>
</comment>
<keyword evidence="1" id="KW-1133">Transmembrane helix</keyword>
<keyword evidence="3" id="KW-1185">Reference proteome</keyword>
<dbReference type="AlphaFoldDB" id="A0A1Y2D1C5"/>
<keyword evidence="1" id="KW-0472">Membrane</keyword>
<evidence type="ECO:0000313" key="2">
    <source>
        <dbReference type="EMBL" id="ORY52936.1"/>
    </source>
</evidence>